<dbReference type="RefSeq" id="WP_129344507.1">
    <property type="nucleotide sequence ID" value="NZ_CP012670.1"/>
</dbReference>
<evidence type="ECO:0000259" key="1">
    <source>
        <dbReference type="Pfam" id="PF13185"/>
    </source>
</evidence>
<evidence type="ECO:0000313" key="3">
    <source>
        <dbReference type="Proteomes" id="UP000295781"/>
    </source>
</evidence>
<dbReference type="OrthoDB" id="851005at2"/>
<dbReference type="AlphaFoldDB" id="A0A4P2PT50"/>
<gene>
    <name evidence="2" type="ORF">SOCEGT47_002400</name>
</gene>
<proteinExistence type="predicted"/>
<protein>
    <recommendedName>
        <fullName evidence="1">GAF domain-containing protein</fullName>
    </recommendedName>
</protein>
<reference evidence="2 3" key="1">
    <citation type="submission" date="2015-09" db="EMBL/GenBank/DDBJ databases">
        <title>Sorangium comparison.</title>
        <authorList>
            <person name="Zaburannyi N."/>
            <person name="Bunk B."/>
            <person name="Overmann J."/>
            <person name="Mueller R."/>
        </authorList>
    </citation>
    <scope>NUCLEOTIDE SEQUENCE [LARGE SCALE GENOMIC DNA]</scope>
    <source>
        <strain evidence="2 3">So ceGT47</strain>
    </source>
</reference>
<dbReference type="InterPro" id="IPR003018">
    <property type="entry name" value="GAF"/>
</dbReference>
<dbReference type="Proteomes" id="UP000295781">
    <property type="component" value="Chromosome"/>
</dbReference>
<organism evidence="2 3">
    <name type="scientific">Sorangium cellulosum</name>
    <name type="common">Polyangium cellulosum</name>
    <dbReference type="NCBI Taxonomy" id="56"/>
    <lineage>
        <taxon>Bacteria</taxon>
        <taxon>Pseudomonadati</taxon>
        <taxon>Myxococcota</taxon>
        <taxon>Polyangia</taxon>
        <taxon>Polyangiales</taxon>
        <taxon>Polyangiaceae</taxon>
        <taxon>Sorangium</taxon>
    </lineage>
</organism>
<accession>A0A4P2PT50</accession>
<evidence type="ECO:0000313" key="2">
    <source>
        <dbReference type="EMBL" id="AUX19787.1"/>
    </source>
</evidence>
<sequence>MQQDTQDTQVRRGAIGPWLQGFIADHGGIAGTVHVVEGGALALAAAVNIPEKVQEITRTVPRGKGMAGLAWERGVPVQTCNLQTDTSGDVRPGARAVSAQAAVALPVRDASANVRAVVGIAFAGERELGREELARLAERAATLPA</sequence>
<dbReference type="Gene3D" id="3.30.450.40">
    <property type="match status" value="1"/>
</dbReference>
<dbReference type="Pfam" id="PF13185">
    <property type="entry name" value="GAF_2"/>
    <property type="match status" value="1"/>
</dbReference>
<dbReference type="EMBL" id="CP012670">
    <property type="protein sequence ID" value="AUX19787.1"/>
    <property type="molecule type" value="Genomic_DNA"/>
</dbReference>
<name>A0A4P2PT50_SORCE</name>
<dbReference type="SUPFAM" id="SSF55781">
    <property type="entry name" value="GAF domain-like"/>
    <property type="match status" value="1"/>
</dbReference>
<feature type="domain" description="GAF" evidence="1">
    <location>
        <begin position="30"/>
        <end position="141"/>
    </location>
</feature>
<dbReference type="InterPro" id="IPR029016">
    <property type="entry name" value="GAF-like_dom_sf"/>
</dbReference>